<evidence type="ECO:0000313" key="2">
    <source>
        <dbReference type="Proteomes" id="UP000253490"/>
    </source>
</evidence>
<dbReference type="OrthoDB" id="3034827at2"/>
<dbReference type="AlphaFoldDB" id="A0A366I081"/>
<dbReference type="Proteomes" id="UP000253490">
    <property type="component" value="Unassembled WGS sequence"/>
</dbReference>
<accession>A0A366I081</accession>
<dbReference type="EMBL" id="QNRX01000016">
    <property type="protein sequence ID" value="RBP60377.1"/>
    <property type="molecule type" value="Genomic_DNA"/>
</dbReference>
<dbReference type="RefSeq" id="WP_113921337.1">
    <property type="nucleotide sequence ID" value="NZ_QNRX01000016.1"/>
</dbReference>
<reference evidence="1 2" key="1">
    <citation type="submission" date="2018-06" db="EMBL/GenBank/DDBJ databases">
        <title>Genomic Encyclopedia of Type Strains, Phase IV (KMG-IV): sequencing the most valuable type-strain genomes for metagenomic binning, comparative biology and taxonomic classification.</title>
        <authorList>
            <person name="Goeker M."/>
        </authorList>
    </citation>
    <scope>NUCLEOTIDE SEQUENCE [LARGE SCALE GENOMIC DNA]</scope>
    <source>
        <strain evidence="1 2">DSM 22112</strain>
    </source>
</reference>
<protein>
    <submittedName>
        <fullName evidence="1">Uncharacterized protein</fullName>
    </submittedName>
</protein>
<name>A0A366I081_9FIRM</name>
<sequence length="102" mass="11671">MKAEFIRENYEPMILDVLVGVTGIMLFDDVFCSIASEEDGVLPHDITNNSIIFIDKKAKYKKNDYIVIKDSRVIESGYRITKALSSKDKDFVGRLVMSIKIY</sequence>
<proteinExistence type="predicted"/>
<gene>
    <name evidence="1" type="ORF">DES36_11634</name>
</gene>
<comment type="caution">
    <text evidence="1">The sequence shown here is derived from an EMBL/GenBank/DDBJ whole genome shotgun (WGS) entry which is preliminary data.</text>
</comment>
<keyword evidence="2" id="KW-1185">Reference proteome</keyword>
<organism evidence="1 2">
    <name type="scientific">Alkalibaculum bacchi</name>
    <dbReference type="NCBI Taxonomy" id="645887"/>
    <lineage>
        <taxon>Bacteria</taxon>
        <taxon>Bacillati</taxon>
        <taxon>Bacillota</taxon>
        <taxon>Clostridia</taxon>
        <taxon>Eubacteriales</taxon>
        <taxon>Eubacteriaceae</taxon>
        <taxon>Alkalibaculum</taxon>
    </lineage>
</organism>
<evidence type="ECO:0000313" key="1">
    <source>
        <dbReference type="EMBL" id="RBP60377.1"/>
    </source>
</evidence>